<dbReference type="OrthoDB" id="2804161at2759"/>
<dbReference type="STRING" id="743788.S8ER36"/>
<gene>
    <name evidence="2" type="ORF">FOMPIDRAFT_40502</name>
</gene>
<reference evidence="2 3" key="1">
    <citation type="journal article" date="2012" name="Science">
        <title>The Paleozoic origin of enzymatic lignin decomposition reconstructed from 31 fungal genomes.</title>
        <authorList>
            <person name="Floudas D."/>
            <person name="Binder M."/>
            <person name="Riley R."/>
            <person name="Barry K."/>
            <person name="Blanchette R.A."/>
            <person name="Henrissat B."/>
            <person name="Martinez A.T."/>
            <person name="Otillar R."/>
            <person name="Spatafora J.W."/>
            <person name="Yadav J.S."/>
            <person name="Aerts A."/>
            <person name="Benoit I."/>
            <person name="Boyd A."/>
            <person name="Carlson A."/>
            <person name="Copeland A."/>
            <person name="Coutinho P.M."/>
            <person name="de Vries R.P."/>
            <person name="Ferreira P."/>
            <person name="Findley K."/>
            <person name="Foster B."/>
            <person name="Gaskell J."/>
            <person name="Glotzer D."/>
            <person name="Gorecki P."/>
            <person name="Heitman J."/>
            <person name="Hesse C."/>
            <person name="Hori C."/>
            <person name="Igarashi K."/>
            <person name="Jurgens J.A."/>
            <person name="Kallen N."/>
            <person name="Kersten P."/>
            <person name="Kohler A."/>
            <person name="Kuees U."/>
            <person name="Kumar T.K.A."/>
            <person name="Kuo A."/>
            <person name="LaButti K."/>
            <person name="Larrondo L.F."/>
            <person name="Lindquist E."/>
            <person name="Ling A."/>
            <person name="Lombard V."/>
            <person name="Lucas S."/>
            <person name="Lundell T."/>
            <person name="Martin R."/>
            <person name="McLaughlin D.J."/>
            <person name="Morgenstern I."/>
            <person name="Morin E."/>
            <person name="Murat C."/>
            <person name="Nagy L.G."/>
            <person name="Nolan M."/>
            <person name="Ohm R.A."/>
            <person name="Patyshakuliyeva A."/>
            <person name="Rokas A."/>
            <person name="Ruiz-Duenas F.J."/>
            <person name="Sabat G."/>
            <person name="Salamov A."/>
            <person name="Samejima M."/>
            <person name="Schmutz J."/>
            <person name="Slot J.C."/>
            <person name="St John F."/>
            <person name="Stenlid J."/>
            <person name="Sun H."/>
            <person name="Sun S."/>
            <person name="Syed K."/>
            <person name="Tsang A."/>
            <person name="Wiebenga A."/>
            <person name="Young D."/>
            <person name="Pisabarro A."/>
            <person name="Eastwood D.C."/>
            <person name="Martin F."/>
            <person name="Cullen D."/>
            <person name="Grigoriev I.V."/>
            <person name="Hibbett D.S."/>
        </authorList>
    </citation>
    <scope>NUCLEOTIDE SEQUENCE</scope>
    <source>
        <strain evidence="3">FP-58527</strain>
    </source>
</reference>
<keyword evidence="3" id="KW-1185">Reference proteome</keyword>
<feature type="non-terminal residue" evidence="2">
    <location>
        <position position="1"/>
    </location>
</feature>
<evidence type="ECO:0000313" key="2">
    <source>
        <dbReference type="EMBL" id="EPT05469.1"/>
    </source>
</evidence>
<feature type="region of interest" description="Disordered" evidence="1">
    <location>
        <begin position="780"/>
        <end position="846"/>
    </location>
</feature>
<accession>S8ER36</accession>
<dbReference type="EMBL" id="KE504123">
    <property type="protein sequence ID" value="EPT05469.1"/>
    <property type="molecule type" value="Genomic_DNA"/>
</dbReference>
<sequence>AAEHAWQQQYKGSAHHVLWKFMNRKVLSANDTGFTSYANYTVISQSSGMGKSRMIDELSKWHFVIPINTRDISIDTIHNEQRIAYPPSDTSVLTWLTADSTSRDNTYSRCCAFIQALFEHTLEVIDRDFLLQGSGNVPIKWTIPKIASEFRMKMQEGAKYARHGEYRTRFYAEVIAKATRLYNKTVYKYNSPRSAMHDQNNDWVFPPEKACNALVQRLGQIVMDNYSPDDPRAESVMIPKDKLEDHYPLFTLAIDEAHTLTGTIQRSNTQGGDGVNTFQSPRQWSTFGEIRSVMRSLMRQPVFAIFMATTGNIGRLAIPSLQDPSNRIYMGKLIQAETYGDIGFDHLAAKVNLATGFDLATASGEKHMAHLGRPLFGALWNAGDPGIQETILTTATSLLMRTGHKAGSHWSKSQQFACLSQRLALEFQRTSFTAQEYEREQMEGHTRICIRMQDNYETVDTITGSEPLLAEAAYNIMSDPEFKPAETMKLLFNSFSVHQGDRGELMSMLLLTLARDATVGPSAHNGHPASGSRLFTIPNFFEHLLRGFKDTQAQIGPKLDTDTQIIRKFNEDFHQCYMHFNHFVKVHQSAVLRPSKLLGLSSRGAAILCANNQAGVDMVLLGYGGKHAHQSNQILVLVQSKNDPRFTAKPRQEILEAMDPYKLGIWDINDHSIPRRKPVIRIVFALAVKGTNAKVTIQHKTNVYTSKSEVKGRPDHTVSYDSYDIWIAGMSDKILCPISPEENHIWEALLQGSVRWEAPFLGIDDDTAALRRAMDAGSATHPAHWLQWTTDGKETGDLFGPIQPNTQASGSGTSGSKATQAGRSGASTSATGGSKGGSKGSSKGGM</sequence>
<name>S8ER36_FOMSC</name>
<dbReference type="AlphaFoldDB" id="S8ER36"/>
<dbReference type="HOGENOM" id="CLU_009568_2_0_1"/>
<feature type="compositionally biased region" description="Gly residues" evidence="1">
    <location>
        <begin position="833"/>
        <end position="846"/>
    </location>
</feature>
<evidence type="ECO:0000256" key="1">
    <source>
        <dbReference type="SAM" id="MobiDB-lite"/>
    </source>
</evidence>
<proteinExistence type="predicted"/>
<dbReference type="PANTHER" id="PTHR33266:SF1">
    <property type="entry name" value="F-BOX DOMAIN-CONTAINING PROTEIN"/>
    <property type="match status" value="1"/>
</dbReference>
<dbReference type="PANTHER" id="PTHR33266">
    <property type="entry name" value="CHROMOSOME 15, WHOLE GENOME SHOTGUN SEQUENCE"/>
    <property type="match status" value="1"/>
</dbReference>
<feature type="compositionally biased region" description="Low complexity" evidence="1">
    <location>
        <begin position="806"/>
        <end position="832"/>
    </location>
</feature>
<organism evidence="2 3">
    <name type="scientific">Fomitopsis schrenkii</name>
    <name type="common">Brown rot fungus</name>
    <dbReference type="NCBI Taxonomy" id="2126942"/>
    <lineage>
        <taxon>Eukaryota</taxon>
        <taxon>Fungi</taxon>
        <taxon>Dikarya</taxon>
        <taxon>Basidiomycota</taxon>
        <taxon>Agaricomycotina</taxon>
        <taxon>Agaricomycetes</taxon>
        <taxon>Polyporales</taxon>
        <taxon>Fomitopsis</taxon>
    </lineage>
</organism>
<dbReference type="eggNOG" id="ENOG502S6K1">
    <property type="taxonomic scope" value="Eukaryota"/>
</dbReference>
<dbReference type="Proteomes" id="UP000015241">
    <property type="component" value="Unassembled WGS sequence"/>
</dbReference>
<evidence type="ECO:0000313" key="3">
    <source>
        <dbReference type="Proteomes" id="UP000015241"/>
    </source>
</evidence>
<protein>
    <submittedName>
        <fullName evidence="2">Uncharacterized protein</fullName>
    </submittedName>
</protein>
<dbReference type="InParanoid" id="S8ER36"/>